<dbReference type="InterPro" id="IPR009389">
    <property type="entry name" value="DUF1045"/>
</dbReference>
<dbReference type="PIRSF" id="PIRSF033328">
    <property type="entry name" value="Phest_Mll4975"/>
    <property type="match status" value="1"/>
</dbReference>
<evidence type="ECO:0000313" key="2">
    <source>
        <dbReference type="Proteomes" id="UP001148313"/>
    </source>
</evidence>
<reference evidence="1" key="1">
    <citation type="submission" date="2022-11" db="EMBL/GenBank/DDBJ databases">
        <title>Hoeflea poritis sp. nov., isolated from scleractinian coral Porites lutea.</title>
        <authorList>
            <person name="Zhang G."/>
            <person name="Wei Q."/>
            <person name="Cai L."/>
        </authorList>
    </citation>
    <scope>NUCLEOTIDE SEQUENCE</scope>
    <source>
        <strain evidence="1">E7-10</strain>
    </source>
</reference>
<sequence>MRYAIYFAPPLNDPLTRVATNWLGRNAFTDETVEAPAITGLNDAEIAFHTAAPRRYGFHGTMKAPFQLAADVSETELVAALTAFSTTVRSFEIPQLSIARLGAFFALVPTEPAADLNDLAGRCVREFDRFRAPLSEAEIERRAPQNLTPAQLANLQRWGYPYVFDEFRFHMTLTGPVGASDAPRVEQALHAFFDPVLSEPVEVRNIALFTEAESGAPFQVHSLFPLTAGEQRRSA</sequence>
<name>A0ABT4VN01_9HYPH</name>
<proteinExistence type="predicted"/>
<dbReference type="Proteomes" id="UP001148313">
    <property type="component" value="Unassembled WGS sequence"/>
</dbReference>
<evidence type="ECO:0000313" key="1">
    <source>
        <dbReference type="EMBL" id="MDA4846094.1"/>
    </source>
</evidence>
<dbReference type="Gene3D" id="3.90.1140.10">
    <property type="entry name" value="Cyclic phosphodiesterase"/>
    <property type="match status" value="1"/>
</dbReference>
<gene>
    <name evidence="1" type="ORF">OOZ53_12085</name>
</gene>
<dbReference type="NCBIfam" id="TIGR03223">
    <property type="entry name" value="Phn_opern_protn"/>
    <property type="match status" value="1"/>
</dbReference>
<accession>A0ABT4VN01</accession>
<organism evidence="1 2">
    <name type="scientific">Hoeflea poritis</name>
    <dbReference type="NCBI Taxonomy" id="2993659"/>
    <lineage>
        <taxon>Bacteria</taxon>
        <taxon>Pseudomonadati</taxon>
        <taxon>Pseudomonadota</taxon>
        <taxon>Alphaproteobacteria</taxon>
        <taxon>Hyphomicrobiales</taxon>
        <taxon>Rhizobiaceae</taxon>
        <taxon>Hoeflea</taxon>
    </lineage>
</organism>
<comment type="caution">
    <text evidence="1">The sequence shown here is derived from an EMBL/GenBank/DDBJ whole genome shotgun (WGS) entry which is preliminary data.</text>
</comment>
<protein>
    <submittedName>
        <fullName evidence="1">DUF1045 domain-containing protein</fullName>
    </submittedName>
</protein>
<keyword evidence="2" id="KW-1185">Reference proteome</keyword>
<dbReference type="Pfam" id="PF06299">
    <property type="entry name" value="DUF1045"/>
    <property type="match status" value="1"/>
</dbReference>
<dbReference type="RefSeq" id="WP_271089813.1">
    <property type="nucleotide sequence ID" value="NZ_JAPJZH010000006.1"/>
</dbReference>
<dbReference type="EMBL" id="JAPJZH010000006">
    <property type="protein sequence ID" value="MDA4846094.1"/>
    <property type="molecule type" value="Genomic_DNA"/>
</dbReference>